<comment type="caution">
    <text evidence="1">The sequence shown here is derived from an EMBL/GenBank/DDBJ whole genome shotgun (WGS) entry which is preliminary data.</text>
</comment>
<feature type="non-terminal residue" evidence="1">
    <location>
        <position position="72"/>
    </location>
</feature>
<name>A0A9Q0FM34_9ROSI</name>
<dbReference type="Proteomes" id="UP001141552">
    <property type="component" value="Unassembled WGS sequence"/>
</dbReference>
<keyword evidence="2" id="KW-1185">Reference proteome</keyword>
<sequence>TAPLSVDYGTYYYSISINKESVRPWKILVPAAMKLPEAERSRTPGPPQSVMWENCIIRTNSNITSRYGSPAG</sequence>
<organism evidence="1 2">
    <name type="scientific">Turnera subulata</name>
    <dbReference type="NCBI Taxonomy" id="218843"/>
    <lineage>
        <taxon>Eukaryota</taxon>
        <taxon>Viridiplantae</taxon>
        <taxon>Streptophyta</taxon>
        <taxon>Embryophyta</taxon>
        <taxon>Tracheophyta</taxon>
        <taxon>Spermatophyta</taxon>
        <taxon>Magnoliopsida</taxon>
        <taxon>eudicotyledons</taxon>
        <taxon>Gunneridae</taxon>
        <taxon>Pentapetalae</taxon>
        <taxon>rosids</taxon>
        <taxon>fabids</taxon>
        <taxon>Malpighiales</taxon>
        <taxon>Passifloraceae</taxon>
        <taxon>Turnera</taxon>
    </lineage>
</organism>
<evidence type="ECO:0000313" key="2">
    <source>
        <dbReference type="Proteomes" id="UP001141552"/>
    </source>
</evidence>
<reference evidence="1" key="1">
    <citation type="submission" date="2022-02" db="EMBL/GenBank/DDBJ databases">
        <authorList>
            <person name="Henning P.M."/>
            <person name="McCubbin A.G."/>
            <person name="Shore J.S."/>
        </authorList>
    </citation>
    <scope>NUCLEOTIDE SEQUENCE</scope>
    <source>
        <strain evidence="1">F60SS</strain>
        <tissue evidence="1">Leaves</tissue>
    </source>
</reference>
<dbReference type="AlphaFoldDB" id="A0A9Q0FM34"/>
<dbReference type="EMBL" id="JAKUCV010004797">
    <property type="protein sequence ID" value="KAJ4834034.1"/>
    <property type="molecule type" value="Genomic_DNA"/>
</dbReference>
<reference evidence="1" key="2">
    <citation type="journal article" date="2023" name="Plants (Basel)">
        <title>Annotation of the Turnera subulata (Passifloraceae) Draft Genome Reveals the S-Locus Evolved after the Divergence of Turneroideae from Passifloroideae in a Stepwise Manner.</title>
        <authorList>
            <person name="Henning P.M."/>
            <person name="Roalson E.H."/>
            <person name="Mir W."/>
            <person name="McCubbin A.G."/>
            <person name="Shore J.S."/>
        </authorList>
    </citation>
    <scope>NUCLEOTIDE SEQUENCE</scope>
    <source>
        <strain evidence="1">F60SS</strain>
    </source>
</reference>
<accession>A0A9Q0FM34</accession>
<proteinExistence type="predicted"/>
<protein>
    <submittedName>
        <fullName evidence="1">Uncharacterized protein</fullName>
    </submittedName>
</protein>
<evidence type="ECO:0000313" key="1">
    <source>
        <dbReference type="EMBL" id="KAJ4834034.1"/>
    </source>
</evidence>
<gene>
    <name evidence="1" type="ORF">Tsubulata_010750</name>
</gene>